<gene>
    <name evidence="1" type="ORF">HMPREF0391_10108</name>
</gene>
<reference evidence="1" key="1">
    <citation type="submission" date="2010-05" db="EMBL/GenBank/DDBJ databases">
        <authorList>
            <person name="Muzny D."/>
            <person name="Qin X."/>
            <person name="Buhay C."/>
            <person name="Dugan-Rocha S."/>
            <person name="Ding Y."/>
            <person name="Chen G."/>
            <person name="Hawes A."/>
            <person name="Holder M."/>
            <person name="Jhangiani S."/>
            <person name="Johnson A."/>
            <person name="Khan Z."/>
            <person name="Li Z."/>
            <person name="Liu W."/>
            <person name="Liu X."/>
            <person name="Perez L."/>
            <person name="Shen H."/>
            <person name="Wang Q."/>
            <person name="Watt J."/>
            <person name="Xi L."/>
            <person name="Xin Y."/>
            <person name="Zhou J."/>
            <person name="Deng J."/>
            <person name="Jiang H."/>
            <person name="Liu Y."/>
            <person name="Qu J."/>
            <person name="Song X.-Z."/>
            <person name="Zhang L."/>
            <person name="Villasana D."/>
            <person name="Johnson A."/>
            <person name="Liu J."/>
            <person name="Liyanage D."/>
            <person name="Lorensuhewa L."/>
            <person name="Robinson T."/>
            <person name="Song A."/>
            <person name="Song B.-B."/>
            <person name="Dinh H."/>
            <person name="Thornton R."/>
            <person name="Coyle M."/>
            <person name="Francisco L."/>
            <person name="Jackson L."/>
            <person name="Javaid M."/>
            <person name="Korchina V."/>
            <person name="Kovar C."/>
            <person name="Mata R."/>
            <person name="Mathew T."/>
            <person name="Ngo R."/>
            <person name="Nguyen L."/>
            <person name="Nguyen N."/>
            <person name="Okwuonu G."/>
            <person name="Ongeri F."/>
            <person name="Pham C."/>
            <person name="Simmons D."/>
            <person name="Wilczek-Boney K."/>
            <person name="Hale W."/>
            <person name="Jakkamsetti A."/>
            <person name="Pham P."/>
            <person name="Ruth R."/>
            <person name="San Lucas F."/>
            <person name="Warren J."/>
            <person name="Zhang J."/>
            <person name="Zhao Z."/>
            <person name="Zhou C."/>
            <person name="Zhu D."/>
            <person name="Lee S."/>
            <person name="Bess C."/>
            <person name="Blankenburg K."/>
            <person name="Forbes L."/>
            <person name="Fu Q."/>
            <person name="Gubbala S."/>
            <person name="Hirani K."/>
            <person name="Jayaseelan J.C."/>
            <person name="Lara F."/>
            <person name="Munidasa M."/>
            <person name="Palculict T."/>
            <person name="Patil S."/>
            <person name="Pu L.-L."/>
            <person name="Saada N."/>
            <person name="Tang L."/>
            <person name="Weissenberger G."/>
            <person name="Zhu Y."/>
            <person name="Hemphill L."/>
            <person name="Shang Y."/>
            <person name="Youmans B."/>
            <person name="Ayvaz T."/>
            <person name="Ross M."/>
            <person name="Santibanez J."/>
            <person name="Aqrawi P."/>
            <person name="Gross S."/>
            <person name="Joshi V."/>
            <person name="Fowler G."/>
            <person name="Nazareth L."/>
            <person name="Reid J."/>
            <person name="Worley K."/>
            <person name="Petrosino J."/>
            <person name="Highlander S."/>
            <person name="Gibbs R."/>
        </authorList>
    </citation>
    <scope>NUCLEOTIDE SEQUENCE [LARGE SCALE GENOMIC DNA]</scope>
    <source>
        <strain evidence="1">ATCC 53516</strain>
    </source>
</reference>
<accession>D6S6N6</accession>
<dbReference type="STRING" id="525282.HMPREF0391_10108"/>
<evidence type="ECO:0000313" key="1">
    <source>
        <dbReference type="EMBL" id="EFH93740.1"/>
    </source>
</evidence>
<protein>
    <recommendedName>
        <fullName evidence="2">HTH cro/C1-type domain-containing protein</fullName>
    </recommendedName>
</protein>
<organism evidence="1">
    <name type="scientific">Finegoldia magna ATCC 53516</name>
    <dbReference type="NCBI Taxonomy" id="525282"/>
    <lineage>
        <taxon>Bacteria</taxon>
        <taxon>Bacillati</taxon>
        <taxon>Bacillota</taxon>
        <taxon>Tissierellia</taxon>
        <taxon>Tissierellales</taxon>
        <taxon>Peptoniphilaceae</taxon>
        <taxon>Finegoldia</taxon>
    </lineage>
</organism>
<dbReference type="EMBL" id="ACHM02000001">
    <property type="protein sequence ID" value="EFH93740.1"/>
    <property type="molecule type" value="Genomic_DNA"/>
</dbReference>
<dbReference type="Proteomes" id="UP000004063">
    <property type="component" value="Chromosome"/>
</dbReference>
<name>D6S6N6_FINMA</name>
<comment type="caution">
    <text evidence="1">The sequence shown here is derived from an EMBL/GenBank/DDBJ whole genome shotgun (WGS) entry which is preliminary data.</text>
</comment>
<sequence>MTNGELIKKQGLVKNTFYKINNGQIVTTDILPRIWNALNFYSEDTIQINDIKEVK</sequence>
<evidence type="ECO:0008006" key="2">
    <source>
        <dbReference type="Google" id="ProtNLM"/>
    </source>
</evidence>
<dbReference type="AlphaFoldDB" id="D6S6N6"/>
<dbReference type="HOGENOM" id="CLU_3025614_0_0_9"/>
<proteinExistence type="predicted"/>